<protein>
    <recommendedName>
        <fullName evidence="7">EGF domain-specific O-linked N-acetylglucosamine transferase</fullName>
        <ecNumber evidence="1">2.4.1.255</ecNumber>
    </recommendedName>
    <alternativeName>
        <fullName evidence="8">Extracellular O-linked N-acetylglucosamine transferase</fullName>
    </alternativeName>
</protein>
<feature type="domain" description="Glycosyltransferase 61 catalytic" evidence="11">
    <location>
        <begin position="96"/>
        <end position="198"/>
    </location>
</feature>
<evidence type="ECO:0000259" key="11">
    <source>
        <dbReference type="Pfam" id="PF04577"/>
    </source>
</evidence>
<dbReference type="Pfam" id="PF04577">
    <property type="entry name" value="Glyco_transf_61"/>
    <property type="match status" value="1"/>
</dbReference>
<proteinExistence type="predicted"/>
<comment type="catalytic activity">
    <reaction evidence="9">
        <text>L-seryl-[protein] + UDP-N-acetyl-alpha-D-glucosamine = 3-O-(N-acetyl-beta-D-glucosaminyl)-L-seryl-[protein] + UDP + H(+)</text>
        <dbReference type="Rhea" id="RHEA:48904"/>
        <dbReference type="Rhea" id="RHEA-COMP:9863"/>
        <dbReference type="Rhea" id="RHEA-COMP:12251"/>
        <dbReference type="ChEBI" id="CHEBI:15378"/>
        <dbReference type="ChEBI" id="CHEBI:29999"/>
        <dbReference type="ChEBI" id="CHEBI:57705"/>
        <dbReference type="ChEBI" id="CHEBI:58223"/>
        <dbReference type="ChEBI" id="CHEBI:90838"/>
        <dbReference type="EC" id="2.4.1.255"/>
    </reaction>
</comment>
<sequence>MYHHFCDFLNLYASQHVNSSGASMFSKNIHILVWESFAYESAFSDTFQAFTMHPIWNLNTFRGQVVCFNNIILPLLPRMIFGLYYNTPLIDGCENSGLFKAFSQHVLHRLNINQKPNDNGKIRITFLSRNTKYRNVLNENELISALKNHSQYEVKKVVYSGNFLTFKEQIQITYNTDIFIGMHGAGLTHLLFLPEWAVLFELYNCEDEHCYKDLARLRGVKYITWRDINKFTMQDKGHHPDQGAHAKFTNYSFDKDEFISLVEEASTHVKKYKHGYSPKLHDEF</sequence>
<dbReference type="InterPro" id="IPR007657">
    <property type="entry name" value="Glycosyltransferase_61"/>
</dbReference>
<evidence type="ECO:0000256" key="5">
    <source>
        <dbReference type="ARBA" id="ARBA00022824"/>
    </source>
</evidence>
<evidence type="ECO:0000256" key="7">
    <source>
        <dbReference type="ARBA" id="ARBA00040944"/>
    </source>
</evidence>
<keyword evidence="6" id="KW-0325">Glycoprotein</keyword>
<keyword evidence="4" id="KW-0732">Signal</keyword>
<dbReference type="PANTHER" id="PTHR20961:SF148">
    <property type="entry name" value="EGF DOMAIN-SPECIFIC O-LINKED N-ACETYLGLUCOSAMINE TRANSFERASE"/>
    <property type="match status" value="1"/>
</dbReference>
<reference evidence="12" key="1">
    <citation type="submission" date="2018-04" db="EMBL/GenBank/DDBJ databases">
        <title>Transcriptome of Schizaphis graminum biotype I.</title>
        <authorList>
            <person name="Scully E.D."/>
            <person name="Geib S.M."/>
            <person name="Palmer N.A."/>
            <person name="Koch K."/>
            <person name="Bradshaw J."/>
            <person name="Heng-Moss T."/>
            <person name="Sarath G."/>
        </authorList>
    </citation>
    <scope>NUCLEOTIDE SEQUENCE</scope>
</reference>
<gene>
    <name evidence="12" type="primary">AER61</name>
    <name evidence="12" type="ORF">g.112616</name>
</gene>
<organism evidence="12">
    <name type="scientific">Schizaphis graminum</name>
    <name type="common">Green bug aphid</name>
    <dbReference type="NCBI Taxonomy" id="13262"/>
    <lineage>
        <taxon>Eukaryota</taxon>
        <taxon>Metazoa</taxon>
        <taxon>Ecdysozoa</taxon>
        <taxon>Arthropoda</taxon>
        <taxon>Hexapoda</taxon>
        <taxon>Insecta</taxon>
        <taxon>Pterygota</taxon>
        <taxon>Neoptera</taxon>
        <taxon>Paraneoptera</taxon>
        <taxon>Hemiptera</taxon>
        <taxon>Sternorrhyncha</taxon>
        <taxon>Aphidomorpha</taxon>
        <taxon>Aphidoidea</taxon>
        <taxon>Aphididae</taxon>
        <taxon>Aphidini</taxon>
        <taxon>Schizaphis</taxon>
    </lineage>
</organism>
<evidence type="ECO:0000256" key="8">
    <source>
        <dbReference type="ARBA" id="ARBA00042574"/>
    </source>
</evidence>
<evidence type="ECO:0000256" key="3">
    <source>
        <dbReference type="ARBA" id="ARBA00022679"/>
    </source>
</evidence>
<dbReference type="InterPro" id="IPR049625">
    <property type="entry name" value="Glyco_transf_61_cat"/>
</dbReference>
<keyword evidence="5" id="KW-0256">Endoplasmic reticulum</keyword>
<keyword evidence="3 12" id="KW-0808">Transferase</keyword>
<evidence type="ECO:0000256" key="10">
    <source>
        <dbReference type="ARBA" id="ARBA00049432"/>
    </source>
</evidence>
<comment type="catalytic activity">
    <reaction evidence="10">
        <text>L-threonyl-[protein] + UDP-N-acetyl-alpha-D-glucosamine = 3-O-(N-acetyl-beta-D-glucosaminyl)-L-threonyl-[protein] + UDP + H(+)</text>
        <dbReference type="Rhea" id="RHEA:48908"/>
        <dbReference type="Rhea" id="RHEA-COMP:11060"/>
        <dbReference type="Rhea" id="RHEA-COMP:12252"/>
        <dbReference type="ChEBI" id="CHEBI:15378"/>
        <dbReference type="ChEBI" id="CHEBI:30013"/>
        <dbReference type="ChEBI" id="CHEBI:57705"/>
        <dbReference type="ChEBI" id="CHEBI:58223"/>
        <dbReference type="ChEBI" id="CHEBI:90840"/>
        <dbReference type="EC" id="2.4.1.255"/>
    </reaction>
</comment>
<evidence type="ECO:0000256" key="6">
    <source>
        <dbReference type="ARBA" id="ARBA00023180"/>
    </source>
</evidence>
<dbReference type="GO" id="GO:0005788">
    <property type="term" value="C:endoplasmic reticulum lumen"/>
    <property type="evidence" value="ECO:0007669"/>
    <property type="project" value="TreeGrafter"/>
</dbReference>
<dbReference type="EC" id="2.4.1.255" evidence="1"/>
<evidence type="ECO:0000256" key="4">
    <source>
        <dbReference type="ARBA" id="ARBA00022729"/>
    </source>
</evidence>
<evidence type="ECO:0000256" key="2">
    <source>
        <dbReference type="ARBA" id="ARBA00022676"/>
    </source>
</evidence>
<dbReference type="GO" id="GO:0097363">
    <property type="term" value="F:protein O-acetylglucosaminyltransferase activity"/>
    <property type="evidence" value="ECO:0007669"/>
    <property type="project" value="UniProtKB-EC"/>
</dbReference>
<dbReference type="PANTHER" id="PTHR20961">
    <property type="entry name" value="GLYCOSYLTRANSFERASE"/>
    <property type="match status" value="1"/>
</dbReference>
<evidence type="ECO:0000256" key="9">
    <source>
        <dbReference type="ARBA" id="ARBA00048317"/>
    </source>
</evidence>
<evidence type="ECO:0000313" key="12">
    <source>
        <dbReference type="EMBL" id="MBY19145.1"/>
    </source>
</evidence>
<dbReference type="EMBL" id="GGMR01006526">
    <property type="protein sequence ID" value="MBY19145.1"/>
    <property type="molecule type" value="Transcribed_RNA"/>
</dbReference>
<accession>A0A2S2NPP4</accession>
<keyword evidence="2" id="KW-0328">Glycosyltransferase</keyword>
<name>A0A2S2NPP4_SCHGA</name>
<evidence type="ECO:0000256" key="1">
    <source>
        <dbReference type="ARBA" id="ARBA00011970"/>
    </source>
</evidence>
<dbReference type="AlphaFoldDB" id="A0A2S2NPP4"/>